<dbReference type="PATRIC" id="fig|1299334.3.peg.2278"/>
<protein>
    <submittedName>
        <fullName evidence="3">Putative hydrolase</fullName>
    </submittedName>
</protein>
<sequence length="133" mass="13853">MGLPRCDKITRTTLISIVITAMVLVGGCTRMVSGRPVQAGPKLGQPLQWGACHFRGGSAVKVPPGAQCGKIAVPVDYRRRDGGTATLAMIRFPATGAKIGSLIVNPVGPANRASRPPSGWCRRCRRGSASGST</sequence>
<evidence type="ECO:0000313" key="3">
    <source>
        <dbReference type="EMBL" id="EUA65772.1"/>
    </source>
</evidence>
<evidence type="ECO:0000256" key="2">
    <source>
        <dbReference type="SAM" id="Phobius"/>
    </source>
</evidence>
<keyword evidence="2" id="KW-0812">Transmembrane</keyword>
<dbReference type="PROSITE" id="PS51257">
    <property type="entry name" value="PROKAR_LIPOPROTEIN"/>
    <property type="match status" value="1"/>
</dbReference>
<organism evidence="3">
    <name type="scientific">Mycobacterium xenopi 4042</name>
    <dbReference type="NCBI Taxonomy" id="1299334"/>
    <lineage>
        <taxon>Bacteria</taxon>
        <taxon>Bacillati</taxon>
        <taxon>Actinomycetota</taxon>
        <taxon>Actinomycetes</taxon>
        <taxon>Mycobacteriales</taxon>
        <taxon>Mycobacteriaceae</taxon>
        <taxon>Mycobacterium</taxon>
    </lineage>
</organism>
<feature type="compositionally biased region" description="Low complexity" evidence="1">
    <location>
        <begin position="114"/>
        <end position="133"/>
    </location>
</feature>
<evidence type="ECO:0000256" key="1">
    <source>
        <dbReference type="SAM" id="MobiDB-lite"/>
    </source>
</evidence>
<keyword evidence="2" id="KW-0472">Membrane</keyword>
<feature type="transmembrane region" description="Helical" evidence="2">
    <location>
        <begin position="12"/>
        <end position="32"/>
    </location>
</feature>
<proteinExistence type="predicted"/>
<feature type="region of interest" description="Disordered" evidence="1">
    <location>
        <begin position="110"/>
        <end position="133"/>
    </location>
</feature>
<comment type="caution">
    <text evidence="3">The sequence shown here is derived from an EMBL/GenBank/DDBJ whole genome shotgun (WGS) entry which is preliminary data.</text>
</comment>
<dbReference type="GO" id="GO:0016787">
    <property type="term" value="F:hydrolase activity"/>
    <property type="evidence" value="ECO:0007669"/>
    <property type="project" value="UniProtKB-KW"/>
</dbReference>
<keyword evidence="2" id="KW-1133">Transmembrane helix</keyword>
<dbReference type="AlphaFoldDB" id="X8DB17"/>
<keyword evidence="3" id="KW-0378">Hydrolase</keyword>
<accession>X8DB17</accession>
<gene>
    <name evidence="3" type="ORF">I553_8118</name>
</gene>
<name>X8DB17_MYCXE</name>
<dbReference type="EMBL" id="JAOB01000026">
    <property type="protein sequence ID" value="EUA65772.1"/>
    <property type="molecule type" value="Genomic_DNA"/>
</dbReference>
<reference evidence="3" key="1">
    <citation type="submission" date="2014-01" db="EMBL/GenBank/DDBJ databases">
        <authorList>
            <person name="Brown-Elliot B."/>
            <person name="Wallace R."/>
            <person name="Lenaerts A."/>
            <person name="Ordway D."/>
            <person name="DeGroote M.A."/>
            <person name="Parker T."/>
            <person name="Sizemore C."/>
            <person name="Tallon L.J."/>
            <person name="Sadzewicz L.K."/>
            <person name="Sengamalay N."/>
            <person name="Fraser C.M."/>
            <person name="Hine E."/>
            <person name="Shefchek K.A."/>
            <person name="Das S.P."/>
            <person name="Tettelin H."/>
        </authorList>
    </citation>
    <scope>NUCLEOTIDE SEQUENCE [LARGE SCALE GENOMIC DNA]</scope>
    <source>
        <strain evidence="3">4042</strain>
    </source>
</reference>